<name>A0A3Q2YP14_HIPCM</name>
<organism evidence="2 3">
    <name type="scientific">Hippocampus comes</name>
    <name type="common">Tiger tail seahorse</name>
    <dbReference type="NCBI Taxonomy" id="109280"/>
    <lineage>
        <taxon>Eukaryota</taxon>
        <taxon>Metazoa</taxon>
        <taxon>Chordata</taxon>
        <taxon>Craniata</taxon>
        <taxon>Vertebrata</taxon>
        <taxon>Euteleostomi</taxon>
        <taxon>Actinopterygii</taxon>
        <taxon>Neopterygii</taxon>
        <taxon>Teleostei</taxon>
        <taxon>Neoteleostei</taxon>
        <taxon>Acanthomorphata</taxon>
        <taxon>Syngnathiaria</taxon>
        <taxon>Syngnathiformes</taxon>
        <taxon>Syngnathoidei</taxon>
        <taxon>Syngnathidae</taxon>
        <taxon>Hippocampus</taxon>
    </lineage>
</organism>
<feature type="region of interest" description="Disordered" evidence="1">
    <location>
        <begin position="52"/>
        <end position="77"/>
    </location>
</feature>
<protein>
    <submittedName>
        <fullName evidence="2">Uncharacterized protein</fullName>
    </submittedName>
</protein>
<proteinExistence type="predicted"/>
<sequence length="107" mass="11721">MHKYVYGRTSDEDELQGPQADVRDGEDGIVANVGAAGLGGVAHKVLALVAPHSLGRHHEHQHPEDEDHREPDLAERRGVFVDPAQEDLQCRPVHAFNLVLYCLGVGK</sequence>
<evidence type="ECO:0000313" key="2">
    <source>
        <dbReference type="Ensembl" id="ENSHCOP00000019473.1"/>
    </source>
</evidence>
<dbReference type="OMA" id="HDCCLRG"/>
<keyword evidence="3" id="KW-1185">Reference proteome</keyword>
<dbReference type="AlphaFoldDB" id="A0A3Q2YP14"/>
<feature type="region of interest" description="Disordered" evidence="1">
    <location>
        <begin position="1"/>
        <end position="23"/>
    </location>
</feature>
<reference evidence="2" key="1">
    <citation type="submission" date="2025-08" db="UniProtKB">
        <authorList>
            <consortium name="Ensembl"/>
        </authorList>
    </citation>
    <scope>IDENTIFICATION</scope>
</reference>
<evidence type="ECO:0000313" key="3">
    <source>
        <dbReference type="Proteomes" id="UP000264820"/>
    </source>
</evidence>
<dbReference type="Proteomes" id="UP000264820">
    <property type="component" value="Unplaced"/>
</dbReference>
<dbReference type="STRING" id="109280.ENSHCOP00000019473"/>
<feature type="compositionally biased region" description="Basic and acidic residues" evidence="1">
    <location>
        <begin position="61"/>
        <end position="77"/>
    </location>
</feature>
<accession>A0A3Q2YP14</accession>
<reference evidence="2" key="2">
    <citation type="submission" date="2025-09" db="UniProtKB">
        <authorList>
            <consortium name="Ensembl"/>
        </authorList>
    </citation>
    <scope>IDENTIFICATION</scope>
</reference>
<evidence type="ECO:0000256" key="1">
    <source>
        <dbReference type="SAM" id="MobiDB-lite"/>
    </source>
</evidence>
<dbReference type="Ensembl" id="ENSHCOT00000008648.1">
    <property type="protein sequence ID" value="ENSHCOP00000019473.1"/>
    <property type="gene ID" value="ENSHCOG00000004839.1"/>
</dbReference>
<dbReference type="GeneTree" id="ENSGT01150000287523"/>